<name>A0A329S338_9STRA</name>
<dbReference type="AlphaFoldDB" id="A0A329S338"/>
<evidence type="ECO:0000313" key="2">
    <source>
        <dbReference type="Proteomes" id="UP000251314"/>
    </source>
</evidence>
<gene>
    <name evidence="1" type="ORF">PC110_g12391</name>
</gene>
<dbReference type="OrthoDB" id="125255at2759"/>
<organism evidence="1 2">
    <name type="scientific">Phytophthora cactorum</name>
    <dbReference type="NCBI Taxonomy" id="29920"/>
    <lineage>
        <taxon>Eukaryota</taxon>
        <taxon>Sar</taxon>
        <taxon>Stramenopiles</taxon>
        <taxon>Oomycota</taxon>
        <taxon>Peronosporomycetes</taxon>
        <taxon>Peronosporales</taxon>
        <taxon>Peronosporaceae</taxon>
        <taxon>Phytophthora</taxon>
    </lineage>
</organism>
<proteinExistence type="predicted"/>
<accession>A0A329S338</accession>
<dbReference type="VEuPathDB" id="FungiDB:PC110_g12391"/>
<keyword evidence="2" id="KW-1185">Reference proteome</keyword>
<sequence>MEDVVHTEPKKDLYLEKFVTKLLKLLAAKGAWIKQQDIPRKAAVTGVGEKPVPVTSKVQLDLRFSTPGGPLVLRNVICWVTESRLPPGVVDLMLSRWVMEQLGYSPEKLLATAQQVSAVWDMGDIDDKSASGIASEFAYSGNQTTLVTEEENAMEEDEDRACFPEFTSDIDAE</sequence>
<comment type="caution">
    <text evidence="1">The sequence shown here is derived from an EMBL/GenBank/DDBJ whole genome shotgun (WGS) entry which is preliminary data.</text>
</comment>
<evidence type="ECO:0000313" key="1">
    <source>
        <dbReference type="EMBL" id="RAW31253.1"/>
    </source>
</evidence>
<reference evidence="1 2" key="1">
    <citation type="submission" date="2018-01" db="EMBL/GenBank/DDBJ databases">
        <title>Draft genome of the strawberry crown rot pathogen Phytophthora cactorum.</title>
        <authorList>
            <person name="Armitage A.D."/>
            <person name="Lysoe E."/>
            <person name="Nellist C.F."/>
            <person name="Harrison R.J."/>
            <person name="Brurberg M.B."/>
        </authorList>
    </citation>
    <scope>NUCLEOTIDE SEQUENCE [LARGE SCALE GENOMIC DNA]</scope>
    <source>
        <strain evidence="1 2">10300</strain>
    </source>
</reference>
<dbReference type="Proteomes" id="UP000251314">
    <property type="component" value="Unassembled WGS sequence"/>
</dbReference>
<protein>
    <submittedName>
        <fullName evidence="1">Uncharacterized protein</fullName>
    </submittedName>
</protein>
<dbReference type="EMBL" id="MJFZ01000330">
    <property type="protein sequence ID" value="RAW31253.1"/>
    <property type="molecule type" value="Genomic_DNA"/>
</dbReference>